<sequence>MTHPACDQIAYIAALPGEARALARLPALGRARRPDGSRVRLGGMGPERAEAAARAAIADGASALVSWGVAAALAPGLAAGDLLLADGVRSADGRLLAVDKTWRAAIAASLPMGLAAPGVTITEARDVIADPAAKHTLHAATGADALDMESAAIARVAAEHGAAFVAIRVVLDDANTGLPAAARVAMDEAGHLQPVALARSLVRAPLALHHQLRGLKQLAVAYRAARITLERVADALANAPADTPPA</sequence>
<dbReference type="InterPro" id="IPR000845">
    <property type="entry name" value="Nucleoside_phosphorylase_d"/>
</dbReference>
<dbReference type="PANTHER" id="PTHR46832">
    <property type="entry name" value="5'-METHYLTHIOADENOSINE/S-ADENOSYLHOMOCYSTEINE NUCLEOSIDASE"/>
    <property type="match status" value="1"/>
</dbReference>
<evidence type="ECO:0000259" key="1">
    <source>
        <dbReference type="Pfam" id="PF01048"/>
    </source>
</evidence>
<protein>
    <submittedName>
        <fullName evidence="2">Purine phosphorylase</fullName>
    </submittedName>
</protein>
<evidence type="ECO:0000313" key="3">
    <source>
        <dbReference type="Proteomes" id="UP000285310"/>
    </source>
</evidence>
<dbReference type="InterPro" id="IPR035994">
    <property type="entry name" value="Nucleoside_phosphorylase_sf"/>
</dbReference>
<accession>A0A423PWR7</accession>
<gene>
    <name evidence="2" type="ORF">SAJA_05355</name>
</gene>
<reference evidence="2 3" key="1">
    <citation type="submission" date="2013-10" db="EMBL/GenBank/DDBJ databases">
        <title>Salinisphaera japonica YTM-1 Genome Sequencing.</title>
        <authorList>
            <person name="Lai Q."/>
            <person name="Li C."/>
            <person name="Shao Z."/>
        </authorList>
    </citation>
    <scope>NUCLEOTIDE SEQUENCE [LARGE SCALE GENOMIC DNA]</scope>
    <source>
        <strain evidence="2 3">YTM-1</strain>
    </source>
</reference>
<dbReference type="Proteomes" id="UP000285310">
    <property type="component" value="Unassembled WGS sequence"/>
</dbReference>
<dbReference type="GO" id="GO:0005829">
    <property type="term" value="C:cytosol"/>
    <property type="evidence" value="ECO:0007669"/>
    <property type="project" value="TreeGrafter"/>
</dbReference>
<dbReference type="EMBL" id="AYKG01000012">
    <property type="protein sequence ID" value="ROO30058.1"/>
    <property type="molecule type" value="Genomic_DNA"/>
</dbReference>
<dbReference type="Gene3D" id="3.40.50.1580">
    <property type="entry name" value="Nucleoside phosphorylase domain"/>
    <property type="match status" value="1"/>
</dbReference>
<dbReference type="GO" id="GO:0008782">
    <property type="term" value="F:adenosylhomocysteine nucleosidase activity"/>
    <property type="evidence" value="ECO:0007669"/>
    <property type="project" value="TreeGrafter"/>
</dbReference>
<dbReference type="PANTHER" id="PTHR46832:SF1">
    <property type="entry name" value="5'-METHYLTHIOADENOSINE_S-ADENOSYLHOMOCYSTEINE NUCLEOSIDASE"/>
    <property type="match status" value="1"/>
</dbReference>
<comment type="caution">
    <text evidence="2">The sequence shown here is derived from an EMBL/GenBank/DDBJ whole genome shotgun (WGS) entry which is preliminary data.</text>
</comment>
<dbReference type="Pfam" id="PF01048">
    <property type="entry name" value="PNP_UDP_1"/>
    <property type="match status" value="1"/>
</dbReference>
<dbReference type="OrthoDB" id="2374434at2"/>
<keyword evidence="3" id="KW-1185">Reference proteome</keyword>
<dbReference type="AlphaFoldDB" id="A0A423PWR7"/>
<dbReference type="GO" id="GO:0009116">
    <property type="term" value="P:nucleoside metabolic process"/>
    <property type="evidence" value="ECO:0007669"/>
    <property type="project" value="InterPro"/>
</dbReference>
<dbReference type="GO" id="GO:0019284">
    <property type="term" value="P:L-methionine salvage from S-adenosylmethionine"/>
    <property type="evidence" value="ECO:0007669"/>
    <property type="project" value="TreeGrafter"/>
</dbReference>
<feature type="domain" description="Nucleoside phosphorylase" evidence="1">
    <location>
        <begin position="42"/>
        <end position="180"/>
    </location>
</feature>
<evidence type="ECO:0000313" key="2">
    <source>
        <dbReference type="EMBL" id="ROO30058.1"/>
    </source>
</evidence>
<proteinExistence type="predicted"/>
<name>A0A423PWR7_9GAMM</name>
<dbReference type="SUPFAM" id="SSF53167">
    <property type="entry name" value="Purine and uridine phosphorylases"/>
    <property type="match status" value="1"/>
</dbReference>
<dbReference type="RefSeq" id="WP_123657607.1">
    <property type="nucleotide sequence ID" value="NZ_AYKG01000012.1"/>
</dbReference>
<dbReference type="GO" id="GO:0008930">
    <property type="term" value="F:methylthioadenosine nucleosidase activity"/>
    <property type="evidence" value="ECO:0007669"/>
    <property type="project" value="TreeGrafter"/>
</dbReference>
<organism evidence="2 3">
    <name type="scientific">Salinisphaera japonica YTM-1</name>
    <dbReference type="NCBI Taxonomy" id="1209778"/>
    <lineage>
        <taxon>Bacteria</taxon>
        <taxon>Pseudomonadati</taxon>
        <taxon>Pseudomonadota</taxon>
        <taxon>Gammaproteobacteria</taxon>
        <taxon>Salinisphaerales</taxon>
        <taxon>Salinisphaeraceae</taxon>
        <taxon>Salinisphaera</taxon>
    </lineage>
</organism>
<dbReference type="InParanoid" id="A0A423PWR7"/>